<evidence type="ECO:0000313" key="2">
    <source>
        <dbReference type="Proteomes" id="UP001234297"/>
    </source>
</evidence>
<gene>
    <name evidence="1" type="ORF">MRB53_036170</name>
</gene>
<dbReference type="Proteomes" id="UP001234297">
    <property type="component" value="Chromosome 12"/>
</dbReference>
<keyword evidence="2" id="KW-1185">Reference proteome</keyword>
<name>A0ACC2K779_PERAE</name>
<protein>
    <submittedName>
        <fullName evidence="1">Uncharacterized protein</fullName>
    </submittedName>
</protein>
<dbReference type="EMBL" id="CM056820">
    <property type="protein sequence ID" value="KAJ8616798.1"/>
    <property type="molecule type" value="Genomic_DNA"/>
</dbReference>
<proteinExistence type="predicted"/>
<sequence>MLKLEEEQETKLSEFEIEQVKAGCMGHKVESTHVGSRVLPICNVAAPALGSPDAGNSSDASLNKKRRAISRMKELLRRAVTTKSEKGENKPWKVLKFRSRGALRAPSDDMGSYSRISFSWDMGSCSTTSALSPLSLTSSTASHITKSKDLKQQLESISKETSASPRTVEILRRGNWITTDSEYVVLEL</sequence>
<reference evidence="1 2" key="1">
    <citation type="journal article" date="2022" name="Hortic Res">
        <title>A haplotype resolved chromosomal level avocado genome allows analysis of novel avocado genes.</title>
        <authorList>
            <person name="Nath O."/>
            <person name="Fletcher S.J."/>
            <person name="Hayward A."/>
            <person name="Shaw L.M."/>
            <person name="Masouleh A.K."/>
            <person name="Furtado A."/>
            <person name="Henry R.J."/>
            <person name="Mitter N."/>
        </authorList>
    </citation>
    <scope>NUCLEOTIDE SEQUENCE [LARGE SCALE GENOMIC DNA]</scope>
    <source>
        <strain evidence="2">cv. Hass</strain>
    </source>
</reference>
<organism evidence="1 2">
    <name type="scientific">Persea americana</name>
    <name type="common">Avocado</name>
    <dbReference type="NCBI Taxonomy" id="3435"/>
    <lineage>
        <taxon>Eukaryota</taxon>
        <taxon>Viridiplantae</taxon>
        <taxon>Streptophyta</taxon>
        <taxon>Embryophyta</taxon>
        <taxon>Tracheophyta</taxon>
        <taxon>Spermatophyta</taxon>
        <taxon>Magnoliopsida</taxon>
        <taxon>Magnoliidae</taxon>
        <taxon>Laurales</taxon>
        <taxon>Lauraceae</taxon>
        <taxon>Persea</taxon>
    </lineage>
</organism>
<evidence type="ECO:0000313" key="1">
    <source>
        <dbReference type="EMBL" id="KAJ8616798.1"/>
    </source>
</evidence>
<comment type="caution">
    <text evidence="1">The sequence shown here is derived from an EMBL/GenBank/DDBJ whole genome shotgun (WGS) entry which is preliminary data.</text>
</comment>
<accession>A0ACC2K779</accession>